<accession>A0A163BB59</accession>
<keyword evidence="2" id="KW-0808">Transferase</keyword>
<dbReference type="RefSeq" id="WP_066312530.1">
    <property type="nucleotide sequence ID" value="NZ_LQRT01000006.1"/>
</dbReference>
<evidence type="ECO:0000259" key="1">
    <source>
        <dbReference type="Pfam" id="PF13302"/>
    </source>
</evidence>
<feature type="domain" description="N-acetyltransferase" evidence="1">
    <location>
        <begin position="18"/>
        <end position="155"/>
    </location>
</feature>
<dbReference type="InterPro" id="IPR000182">
    <property type="entry name" value="GNAT_dom"/>
</dbReference>
<dbReference type="STRING" id="1642818.AWE51_22660"/>
<dbReference type="PANTHER" id="PTHR43610:SF1">
    <property type="entry name" value="N-ACETYLTRANSFERASE DOMAIN-CONTAINING PROTEIN"/>
    <property type="match status" value="1"/>
</dbReference>
<dbReference type="Gene3D" id="3.40.630.30">
    <property type="match status" value="1"/>
</dbReference>
<dbReference type="EMBL" id="LQRT01000006">
    <property type="protein sequence ID" value="KZS41211.1"/>
    <property type="molecule type" value="Genomic_DNA"/>
</dbReference>
<protein>
    <submittedName>
        <fullName evidence="2">GCN5 family acetyltransferase</fullName>
    </submittedName>
</protein>
<dbReference type="Proteomes" id="UP000076715">
    <property type="component" value="Unassembled WGS sequence"/>
</dbReference>
<dbReference type="InterPro" id="IPR016181">
    <property type="entry name" value="Acyl_CoA_acyltransferase"/>
</dbReference>
<dbReference type="GO" id="GO:0016747">
    <property type="term" value="F:acyltransferase activity, transferring groups other than amino-acyl groups"/>
    <property type="evidence" value="ECO:0007669"/>
    <property type="project" value="InterPro"/>
</dbReference>
<evidence type="ECO:0000313" key="3">
    <source>
        <dbReference type="Proteomes" id="UP000076715"/>
    </source>
</evidence>
<comment type="caution">
    <text evidence="2">The sequence shown here is derived from an EMBL/GenBank/DDBJ whole genome shotgun (WGS) entry which is preliminary data.</text>
</comment>
<dbReference type="Pfam" id="PF13302">
    <property type="entry name" value="Acetyltransf_3"/>
    <property type="match status" value="1"/>
</dbReference>
<dbReference type="AlphaFoldDB" id="A0A163BB59"/>
<dbReference type="PANTHER" id="PTHR43610">
    <property type="entry name" value="BLL6696 PROTEIN"/>
    <property type="match status" value="1"/>
</dbReference>
<dbReference type="OrthoDB" id="9795199at2"/>
<gene>
    <name evidence="2" type="ORF">AWE51_22660</name>
</gene>
<proteinExistence type="predicted"/>
<evidence type="ECO:0000313" key="2">
    <source>
        <dbReference type="EMBL" id="KZS41211.1"/>
    </source>
</evidence>
<organism evidence="2 3">
    <name type="scientific">Aquimarina aggregata</name>
    <dbReference type="NCBI Taxonomy" id="1642818"/>
    <lineage>
        <taxon>Bacteria</taxon>
        <taxon>Pseudomonadati</taxon>
        <taxon>Bacteroidota</taxon>
        <taxon>Flavobacteriia</taxon>
        <taxon>Flavobacteriales</taxon>
        <taxon>Flavobacteriaceae</taxon>
        <taxon>Aquimarina</taxon>
    </lineage>
</organism>
<reference evidence="2 3" key="1">
    <citation type="submission" date="2016-01" db="EMBL/GenBank/DDBJ databases">
        <title>The draft genome sequence of Aquimarina sp. RZW4-3-2.</title>
        <authorList>
            <person name="Wang Y."/>
        </authorList>
    </citation>
    <scope>NUCLEOTIDE SEQUENCE [LARGE SCALE GENOMIC DNA]</scope>
    <source>
        <strain evidence="2 3">RZW4-3-2</strain>
    </source>
</reference>
<dbReference type="SUPFAM" id="SSF55729">
    <property type="entry name" value="Acyl-CoA N-acyltransferases (Nat)"/>
    <property type="match status" value="1"/>
</dbReference>
<name>A0A163BB59_9FLAO</name>
<keyword evidence="3" id="KW-1185">Reference proteome</keyword>
<sequence length="200" mass="22712">MLNFDFSKVYVLEDDFVKLRPLQMNDIEHLLDIANEPGIWDYSFIKGDGEERLTAYIKTAITNRKAKKEYPFIVYDKIKDQYAGSTRYCEISSILSAIRLGYTWYGSAFRGTGLNKHCKYLLFEFAFETMGAQRIGLGSYVENKVSIAAMQSVGCEQEGVLRGVFPAINGEGRTDGVLLSILKDEWLAEEKAKLKAKFKV</sequence>